<dbReference type="Pfam" id="PF11716">
    <property type="entry name" value="MDMPI_N"/>
    <property type="match status" value="1"/>
</dbReference>
<dbReference type="NCBIfam" id="TIGR03083">
    <property type="entry name" value="maleylpyruvate isomerase family mycothiol-dependent enzyme"/>
    <property type="match status" value="1"/>
</dbReference>
<dbReference type="InterPro" id="IPR024344">
    <property type="entry name" value="MDMPI_metal-binding"/>
</dbReference>
<keyword evidence="2" id="KW-0670">Pyruvate</keyword>
<sequence>MGDPLATLGRNLEWCERGTAFFEGCLRALPDAALDAPSLLPGWSRRHVAAHVAFNARALGRLLHWARTGEETPMYPPGDARDREIEEGARLGAPALRRLVAETAGDLAAAVRDLPEAAWANGVRTRTGIPVPAAAVPWMRTREVWIHAVDLGGGATFADLPPDLLDALIDDVISGWGNPPALVVAPSDRPWDRRTGPAGAAPVTVTGTAAALAAALTGRDISGVASPDGPVPTLPGWL</sequence>
<dbReference type="InterPro" id="IPR036527">
    <property type="entry name" value="SCP2_sterol-bd_dom_sf"/>
</dbReference>
<reference evidence="2 3" key="1">
    <citation type="submission" date="2018-09" db="EMBL/GenBank/DDBJ databases">
        <title>YIM 75507 draft genome.</title>
        <authorList>
            <person name="Tang S."/>
            <person name="Feng Y."/>
        </authorList>
    </citation>
    <scope>NUCLEOTIDE SEQUENCE [LARGE SCALE GENOMIC DNA]</scope>
    <source>
        <strain evidence="2 3">YIM 75507</strain>
    </source>
</reference>
<comment type="caution">
    <text evidence="2">The sequence shown here is derived from an EMBL/GenBank/DDBJ whole genome shotgun (WGS) entry which is preliminary data.</text>
</comment>
<proteinExistence type="predicted"/>
<name>A0A3A4A9U4_9ACTN</name>
<dbReference type="InterPro" id="IPR034660">
    <property type="entry name" value="DinB/YfiT-like"/>
</dbReference>
<dbReference type="InterPro" id="IPR017517">
    <property type="entry name" value="Maleyloyr_isom"/>
</dbReference>
<dbReference type="GO" id="GO:0016853">
    <property type="term" value="F:isomerase activity"/>
    <property type="evidence" value="ECO:0007669"/>
    <property type="project" value="UniProtKB-KW"/>
</dbReference>
<evidence type="ECO:0000313" key="2">
    <source>
        <dbReference type="EMBL" id="RJL24809.1"/>
    </source>
</evidence>
<organism evidence="2 3">
    <name type="scientific">Bailinhaonella thermotolerans</name>
    <dbReference type="NCBI Taxonomy" id="1070861"/>
    <lineage>
        <taxon>Bacteria</taxon>
        <taxon>Bacillati</taxon>
        <taxon>Actinomycetota</taxon>
        <taxon>Actinomycetes</taxon>
        <taxon>Streptosporangiales</taxon>
        <taxon>Streptosporangiaceae</taxon>
        <taxon>Bailinhaonella</taxon>
    </lineage>
</organism>
<keyword evidence="3" id="KW-1185">Reference proteome</keyword>
<dbReference type="GO" id="GO:0046872">
    <property type="term" value="F:metal ion binding"/>
    <property type="evidence" value="ECO:0007669"/>
    <property type="project" value="InterPro"/>
</dbReference>
<accession>A0A3A4A9U4</accession>
<dbReference type="Gene3D" id="1.20.120.450">
    <property type="entry name" value="dinb family like domain"/>
    <property type="match status" value="1"/>
</dbReference>
<evidence type="ECO:0000313" key="3">
    <source>
        <dbReference type="Proteomes" id="UP000265768"/>
    </source>
</evidence>
<keyword evidence="2" id="KW-0413">Isomerase</keyword>
<feature type="domain" description="Mycothiol-dependent maleylpyruvate isomerase metal-binding" evidence="1">
    <location>
        <begin position="17"/>
        <end position="151"/>
    </location>
</feature>
<dbReference type="EMBL" id="QZEY01000014">
    <property type="protein sequence ID" value="RJL24809.1"/>
    <property type="molecule type" value="Genomic_DNA"/>
</dbReference>
<evidence type="ECO:0000259" key="1">
    <source>
        <dbReference type="Pfam" id="PF11716"/>
    </source>
</evidence>
<dbReference type="RefSeq" id="WP_119929725.1">
    <property type="nucleotide sequence ID" value="NZ_QZEY01000014.1"/>
</dbReference>
<dbReference type="SUPFAM" id="SSF109854">
    <property type="entry name" value="DinB/YfiT-like putative metalloenzymes"/>
    <property type="match status" value="1"/>
</dbReference>
<dbReference type="Gene3D" id="3.30.1050.20">
    <property type="match status" value="1"/>
</dbReference>
<gene>
    <name evidence="2" type="ORF">D5H75_28940</name>
</gene>
<dbReference type="OrthoDB" id="5118203at2"/>
<dbReference type="Proteomes" id="UP000265768">
    <property type="component" value="Unassembled WGS sequence"/>
</dbReference>
<dbReference type="SUPFAM" id="SSF55718">
    <property type="entry name" value="SCP-like"/>
    <property type="match status" value="1"/>
</dbReference>
<protein>
    <submittedName>
        <fullName evidence="2">Maleylpyruvate isomerase family mycothiol-dependent enzyme</fullName>
    </submittedName>
</protein>
<dbReference type="AlphaFoldDB" id="A0A3A4A9U4"/>